<comment type="caution">
    <text evidence="18">The sequence shown here is derived from an EMBL/GenBank/DDBJ whole genome shotgun (WGS) entry which is preliminary data.</text>
</comment>
<dbReference type="Pfam" id="PF22327">
    <property type="entry name" value="Nudt16-like"/>
    <property type="match status" value="1"/>
</dbReference>
<evidence type="ECO:0000256" key="4">
    <source>
        <dbReference type="ARBA" id="ARBA00022884"/>
    </source>
</evidence>
<evidence type="ECO:0000256" key="7">
    <source>
        <dbReference type="ARBA" id="ARBA00038173"/>
    </source>
</evidence>
<dbReference type="InterPro" id="IPR000086">
    <property type="entry name" value="NUDIX_hydrolase_dom"/>
</dbReference>
<dbReference type="InterPro" id="IPR054754">
    <property type="entry name" value="NudT16"/>
</dbReference>
<dbReference type="EMBL" id="VSWD01000013">
    <property type="protein sequence ID" value="KAK3084135.1"/>
    <property type="molecule type" value="Genomic_DNA"/>
</dbReference>
<evidence type="ECO:0000256" key="15">
    <source>
        <dbReference type="ARBA" id="ARBA00047875"/>
    </source>
</evidence>
<keyword evidence="4" id="KW-0694">RNA-binding</keyword>
<dbReference type="AlphaFoldDB" id="A0AA88XMZ7"/>
<evidence type="ECO:0000256" key="9">
    <source>
        <dbReference type="ARBA" id="ARBA00039871"/>
    </source>
</evidence>
<accession>A0AA88XMZ7</accession>
<evidence type="ECO:0000256" key="13">
    <source>
        <dbReference type="ARBA" id="ARBA00043162"/>
    </source>
</evidence>
<comment type="catalytic activity">
    <reaction evidence="14">
        <text>a 5'-end (N(7)-methyl 5'-triphosphoguanosine)-ribonucleoside in mRNA + H2O = N(7)-methyl-GDP + a 5'-end phospho-ribonucleoside in mRNA + 2 H(+)</text>
        <dbReference type="Rhea" id="RHEA:67484"/>
        <dbReference type="Rhea" id="RHEA-COMP:15692"/>
        <dbReference type="Rhea" id="RHEA-COMP:17167"/>
        <dbReference type="ChEBI" id="CHEBI:15377"/>
        <dbReference type="ChEBI" id="CHEBI:15378"/>
        <dbReference type="ChEBI" id="CHEBI:63714"/>
        <dbReference type="ChEBI" id="CHEBI:138282"/>
        <dbReference type="ChEBI" id="CHEBI:156461"/>
        <dbReference type="EC" id="3.6.1.62"/>
    </reaction>
    <physiologicalReaction direction="left-to-right" evidence="14">
        <dbReference type="Rhea" id="RHEA:67485"/>
    </physiologicalReaction>
</comment>
<evidence type="ECO:0000256" key="16">
    <source>
        <dbReference type="ARBA" id="ARBA00048945"/>
    </source>
</evidence>
<dbReference type="InterPro" id="IPR015797">
    <property type="entry name" value="NUDIX_hydrolase-like_dom_sf"/>
</dbReference>
<dbReference type="Proteomes" id="UP001186944">
    <property type="component" value="Unassembled WGS sequence"/>
</dbReference>
<dbReference type="GO" id="GO:0016077">
    <property type="term" value="P:sno(s)RNA catabolic process"/>
    <property type="evidence" value="ECO:0007669"/>
    <property type="project" value="TreeGrafter"/>
</dbReference>
<reference evidence="18" key="1">
    <citation type="submission" date="2019-08" db="EMBL/GenBank/DDBJ databases">
        <title>The improved chromosome-level genome for the pearl oyster Pinctada fucata martensii using PacBio sequencing and Hi-C.</title>
        <authorList>
            <person name="Zheng Z."/>
        </authorList>
    </citation>
    <scope>NUCLEOTIDE SEQUENCE</scope>
    <source>
        <strain evidence="18">ZZ-2019</strain>
        <tissue evidence="18">Adductor muscle</tissue>
    </source>
</reference>
<evidence type="ECO:0000256" key="8">
    <source>
        <dbReference type="ARBA" id="ARBA00038899"/>
    </source>
</evidence>
<gene>
    <name evidence="18" type="ORF">FSP39_008783</name>
</gene>
<sequence>MGEEGWGWLSKYESYGRAGDSKEDFDIISYADAKSQIYADFMHASHAFIFARRPDDILWDLYKARGAVLMQMRFDGLLGFPGGLVDPGENPLQGMNRELEEEIALNLSLHRLVESDHVVSFVNKKKNIVLHFYGKEVSIEEFKKIELGNLQASDYGSESMGIIRPPLFTMGDGFRGLPAFLSNNFAGNARQELLMGLEHFNLLTSQEVNKAIDSWMDFTSKNQVVKGVTNVDT</sequence>
<evidence type="ECO:0000256" key="2">
    <source>
        <dbReference type="ARBA" id="ARBA00004604"/>
    </source>
</evidence>
<evidence type="ECO:0000256" key="11">
    <source>
        <dbReference type="ARBA" id="ARBA00041656"/>
    </source>
</evidence>
<keyword evidence="6" id="KW-0539">Nucleus</keyword>
<name>A0AA88XMZ7_PINIB</name>
<dbReference type="GO" id="GO:0009117">
    <property type="term" value="P:nucleotide metabolic process"/>
    <property type="evidence" value="ECO:0007669"/>
    <property type="project" value="UniProtKB-KW"/>
</dbReference>
<evidence type="ECO:0000313" key="19">
    <source>
        <dbReference type="Proteomes" id="UP001186944"/>
    </source>
</evidence>
<dbReference type="GO" id="GO:0030515">
    <property type="term" value="F:snoRNA binding"/>
    <property type="evidence" value="ECO:0007669"/>
    <property type="project" value="TreeGrafter"/>
</dbReference>
<comment type="similarity">
    <text evidence="7">Belongs to the Nudix hydrolase family. NUDT16 subfamily.</text>
</comment>
<comment type="catalytic activity">
    <reaction evidence="15">
        <text>IDP + H2O = IMP + phosphate + H(+)</text>
        <dbReference type="Rhea" id="RHEA:35207"/>
        <dbReference type="ChEBI" id="CHEBI:15377"/>
        <dbReference type="ChEBI" id="CHEBI:15378"/>
        <dbReference type="ChEBI" id="CHEBI:43474"/>
        <dbReference type="ChEBI" id="CHEBI:58053"/>
        <dbReference type="ChEBI" id="CHEBI:58280"/>
        <dbReference type="EC" id="3.6.1.64"/>
    </reaction>
    <physiologicalReaction direction="left-to-right" evidence="15">
        <dbReference type="Rhea" id="RHEA:35208"/>
    </physiologicalReaction>
</comment>
<evidence type="ECO:0000256" key="5">
    <source>
        <dbReference type="ARBA" id="ARBA00023080"/>
    </source>
</evidence>
<evidence type="ECO:0000256" key="3">
    <source>
        <dbReference type="ARBA" id="ARBA00004642"/>
    </source>
</evidence>
<evidence type="ECO:0000313" key="18">
    <source>
        <dbReference type="EMBL" id="KAK3084135.1"/>
    </source>
</evidence>
<dbReference type="PANTHER" id="PTHR31699:SF1">
    <property type="entry name" value="U8 SNORNA-DECAPPING ENZYME"/>
    <property type="match status" value="1"/>
</dbReference>
<dbReference type="Gene3D" id="3.90.79.10">
    <property type="entry name" value="Nucleoside Triphosphate Pyrophosphohydrolase"/>
    <property type="match status" value="1"/>
</dbReference>
<comment type="catalytic activity">
    <reaction evidence="16">
        <text>dIDP + H2O = dIMP + phosphate + H(+)</text>
        <dbReference type="Rhea" id="RHEA:35211"/>
        <dbReference type="ChEBI" id="CHEBI:15377"/>
        <dbReference type="ChEBI" id="CHEBI:15378"/>
        <dbReference type="ChEBI" id="CHEBI:43474"/>
        <dbReference type="ChEBI" id="CHEBI:61194"/>
        <dbReference type="ChEBI" id="CHEBI:62286"/>
        <dbReference type="EC" id="3.6.1.64"/>
    </reaction>
    <physiologicalReaction direction="left-to-right" evidence="16">
        <dbReference type="Rhea" id="RHEA:35212"/>
    </physiologicalReaction>
</comment>
<feature type="domain" description="Nudix hydrolase" evidence="17">
    <location>
        <begin position="40"/>
        <end position="171"/>
    </location>
</feature>
<comment type="cofactor">
    <cofactor evidence="1">
        <name>Co(2+)</name>
        <dbReference type="ChEBI" id="CHEBI:48828"/>
    </cofactor>
</comment>
<keyword evidence="19" id="KW-1185">Reference proteome</keyword>
<dbReference type="EC" id="3.6.1.64" evidence="8"/>
<evidence type="ECO:0000256" key="12">
    <source>
        <dbReference type="ARBA" id="ARBA00042015"/>
    </source>
</evidence>
<protein>
    <recommendedName>
        <fullName evidence="9">U8 snoRNA-decapping enzyme</fullName>
        <ecNumber evidence="8">3.6.1.64</ecNumber>
    </recommendedName>
    <alternativeName>
        <fullName evidence="12">IDP phosphatase</fullName>
    </alternativeName>
    <alternativeName>
        <fullName evidence="10">Inosine diphosphate phosphatase</fullName>
    </alternativeName>
    <alternativeName>
        <fullName evidence="11">Nucleoside diphosphate-linked moiety X motif 16</fullName>
    </alternativeName>
    <alternativeName>
        <fullName evidence="13">m7GpppN-mRNA hydrolase</fullName>
    </alternativeName>
</protein>
<proteinExistence type="inferred from homology"/>
<organism evidence="18 19">
    <name type="scientific">Pinctada imbricata</name>
    <name type="common">Atlantic pearl-oyster</name>
    <name type="synonym">Pinctada martensii</name>
    <dbReference type="NCBI Taxonomy" id="66713"/>
    <lineage>
        <taxon>Eukaryota</taxon>
        <taxon>Metazoa</taxon>
        <taxon>Spiralia</taxon>
        <taxon>Lophotrochozoa</taxon>
        <taxon>Mollusca</taxon>
        <taxon>Bivalvia</taxon>
        <taxon>Autobranchia</taxon>
        <taxon>Pteriomorphia</taxon>
        <taxon>Pterioida</taxon>
        <taxon>Pterioidea</taxon>
        <taxon>Pteriidae</taxon>
        <taxon>Pinctada</taxon>
    </lineage>
</organism>
<evidence type="ECO:0000256" key="10">
    <source>
        <dbReference type="ARBA" id="ARBA00041450"/>
    </source>
</evidence>
<dbReference type="GO" id="GO:0006402">
    <property type="term" value="P:mRNA catabolic process"/>
    <property type="evidence" value="ECO:0007669"/>
    <property type="project" value="TreeGrafter"/>
</dbReference>
<evidence type="ECO:0000256" key="6">
    <source>
        <dbReference type="ARBA" id="ARBA00023242"/>
    </source>
</evidence>
<dbReference type="GO" id="GO:0005730">
    <property type="term" value="C:nucleolus"/>
    <property type="evidence" value="ECO:0007669"/>
    <property type="project" value="UniProtKB-SubCell"/>
</dbReference>
<dbReference type="GO" id="GO:0005654">
    <property type="term" value="C:nucleoplasm"/>
    <property type="evidence" value="ECO:0007669"/>
    <property type="project" value="UniProtKB-SubCell"/>
</dbReference>
<dbReference type="GO" id="GO:1990174">
    <property type="term" value="F:phosphodiesterase decapping endonuclease activity"/>
    <property type="evidence" value="ECO:0007669"/>
    <property type="project" value="TreeGrafter"/>
</dbReference>
<dbReference type="SUPFAM" id="SSF55811">
    <property type="entry name" value="Nudix"/>
    <property type="match status" value="1"/>
</dbReference>
<dbReference type="PROSITE" id="PS51462">
    <property type="entry name" value="NUDIX"/>
    <property type="match status" value="1"/>
</dbReference>
<dbReference type="GO" id="GO:1990003">
    <property type="term" value="F:IDP phosphatase activity"/>
    <property type="evidence" value="ECO:0007669"/>
    <property type="project" value="UniProtKB-EC"/>
</dbReference>
<evidence type="ECO:0000259" key="17">
    <source>
        <dbReference type="PROSITE" id="PS51462"/>
    </source>
</evidence>
<evidence type="ECO:0000256" key="14">
    <source>
        <dbReference type="ARBA" id="ARBA00047661"/>
    </source>
</evidence>
<keyword evidence="5" id="KW-0546">Nucleotide metabolism</keyword>
<dbReference type="PANTHER" id="PTHR31699">
    <property type="entry name" value="NUDIX T16 FAMILY MEMBER"/>
    <property type="match status" value="1"/>
</dbReference>
<evidence type="ECO:0000256" key="1">
    <source>
        <dbReference type="ARBA" id="ARBA00001941"/>
    </source>
</evidence>
<dbReference type="GO" id="GO:0140933">
    <property type="term" value="F:5'-(N(7)-methylguanosine 5'-triphospho)-[mRNA] hydrolase activity"/>
    <property type="evidence" value="ECO:0007669"/>
    <property type="project" value="UniProtKB-EC"/>
</dbReference>
<comment type="subcellular location">
    <subcellularLocation>
        <location evidence="2">Nucleus</location>
        <location evidence="2">Nucleolus</location>
    </subcellularLocation>
    <subcellularLocation>
        <location evidence="3">Nucleus</location>
        <location evidence="3">Nucleoplasm</location>
    </subcellularLocation>
</comment>